<dbReference type="EMBL" id="BKCJ010053652">
    <property type="protein sequence ID" value="GEW32199.1"/>
    <property type="molecule type" value="Genomic_DNA"/>
</dbReference>
<comment type="caution">
    <text evidence="1">The sequence shown here is derived from an EMBL/GenBank/DDBJ whole genome shotgun (WGS) entry which is preliminary data.</text>
</comment>
<proteinExistence type="predicted"/>
<evidence type="ECO:0000313" key="1">
    <source>
        <dbReference type="EMBL" id="GEW32199.1"/>
    </source>
</evidence>
<accession>A0A699GUA8</accession>
<gene>
    <name evidence="1" type="ORF">Tci_204175</name>
</gene>
<protein>
    <submittedName>
        <fullName evidence="1">Uncharacterized protein</fullName>
    </submittedName>
</protein>
<name>A0A699GUA8_TANCI</name>
<sequence length="104" mass="12213">MRDDVNDFEDYDQEDGELPDLHTFSATDEFASNSKHVEDNIDIAKEKEEVPMKDVEMDENHDIDYSGNEIQGLYNTFYVVKWLLKYNKLRRNCNGYNIINIVTA</sequence>
<reference evidence="1" key="1">
    <citation type="journal article" date="2019" name="Sci. Rep.">
        <title>Draft genome of Tanacetum cinerariifolium, the natural source of mosquito coil.</title>
        <authorList>
            <person name="Yamashiro T."/>
            <person name="Shiraishi A."/>
            <person name="Satake H."/>
            <person name="Nakayama K."/>
        </authorList>
    </citation>
    <scope>NUCLEOTIDE SEQUENCE</scope>
</reference>
<organism evidence="1">
    <name type="scientific">Tanacetum cinerariifolium</name>
    <name type="common">Dalmatian daisy</name>
    <name type="synonym">Chrysanthemum cinerariifolium</name>
    <dbReference type="NCBI Taxonomy" id="118510"/>
    <lineage>
        <taxon>Eukaryota</taxon>
        <taxon>Viridiplantae</taxon>
        <taxon>Streptophyta</taxon>
        <taxon>Embryophyta</taxon>
        <taxon>Tracheophyta</taxon>
        <taxon>Spermatophyta</taxon>
        <taxon>Magnoliopsida</taxon>
        <taxon>eudicotyledons</taxon>
        <taxon>Gunneridae</taxon>
        <taxon>Pentapetalae</taxon>
        <taxon>asterids</taxon>
        <taxon>campanulids</taxon>
        <taxon>Asterales</taxon>
        <taxon>Asteraceae</taxon>
        <taxon>Asteroideae</taxon>
        <taxon>Anthemideae</taxon>
        <taxon>Anthemidinae</taxon>
        <taxon>Tanacetum</taxon>
    </lineage>
</organism>
<dbReference type="AlphaFoldDB" id="A0A699GUA8"/>